<reference evidence="2" key="1">
    <citation type="submission" date="2020-05" db="EMBL/GenBank/DDBJ databases">
        <title>WGS assembly of Corymbia citriodora subspecies variegata.</title>
        <authorList>
            <person name="Barry K."/>
            <person name="Hundley H."/>
            <person name="Shu S."/>
            <person name="Jenkins J."/>
            <person name="Grimwood J."/>
            <person name="Baten A."/>
        </authorList>
    </citation>
    <scope>NUCLEOTIDE SEQUENCE</scope>
    <source>
        <strain evidence="2">CV2-018</strain>
    </source>
</reference>
<comment type="caution">
    <text evidence="2">The sequence shown here is derived from an EMBL/GenBank/DDBJ whole genome shotgun (WGS) entry which is preliminary data.</text>
</comment>
<feature type="compositionally biased region" description="Basic residues" evidence="1">
    <location>
        <begin position="1"/>
        <end position="12"/>
    </location>
</feature>
<feature type="compositionally biased region" description="Basic and acidic residues" evidence="1">
    <location>
        <begin position="13"/>
        <end position="22"/>
    </location>
</feature>
<dbReference type="OrthoDB" id="5313204at2759"/>
<evidence type="ECO:0000256" key="1">
    <source>
        <dbReference type="SAM" id="MobiDB-lite"/>
    </source>
</evidence>
<organism evidence="2 3">
    <name type="scientific">Corymbia citriodora subsp. variegata</name>
    <dbReference type="NCBI Taxonomy" id="360336"/>
    <lineage>
        <taxon>Eukaryota</taxon>
        <taxon>Viridiplantae</taxon>
        <taxon>Streptophyta</taxon>
        <taxon>Embryophyta</taxon>
        <taxon>Tracheophyta</taxon>
        <taxon>Spermatophyta</taxon>
        <taxon>Magnoliopsida</taxon>
        <taxon>eudicotyledons</taxon>
        <taxon>Gunneridae</taxon>
        <taxon>Pentapetalae</taxon>
        <taxon>rosids</taxon>
        <taxon>malvids</taxon>
        <taxon>Myrtales</taxon>
        <taxon>Myrtaceae</taxon>
        <taxon>Myrtoideae</taxon>
        <taxon>Eucalypteae</taxon>
        <taxon>Corymbia</taxon>
    </lineage>
</organism>
<accession>A0A8T0CIH1</accession>
<dbReference type="Gramene" id="rna-gnl|WGS:JABURB|Cocit.L0049.1">
    <property type="protein sequence ID" value="cds-KAF7845916.1"/>
    <property type="gene ID" value="gene-BT93_L0049"/>
</dbReference>
<evidence type="ECO:0000313" key="3">
    <source>
        <dbReference type="Proteomes" id="UP000806378"/>
    </source>
</evidence>
<gene>
    <name evidence="2" type="ORF">BT93_L0049</name>
</gene>
<feature type="region of interest" description="Disordered" evidence="1">
    <location>
        <begin position="71"/>
        <end position="99"/>
    </location>
</feature>
<name>A0A8T0CIH1_CORYI</name>
<proteinExistence type="predicted"/>
<dbReference type="AlphaFoldDB" id="A0A8T0CIH1"/>
<evidence type="ECO:0000313" key="2">
    <source>
        <dbReference type="EMBL" id="KAF7845916.1"/>
    </source>
</evidence>
<feature type="region of interest" description="Disordered" evidence="1">
    <location>
        <begin position="1"/>
        <end position="53"/>
    </location>
</feature>
<dbReference type="Proteomes" id="UP000806378">
    <property type="component" value="Unassembled WGS sequence"/>
</dbReference>
<keyword evidence="3" id="KW-1185">Reference proteome</keyword>
<sequence length="99" mass="10892">MDAIRQKLRRNLSMHDKNANLDEHDDLDEESTGHLHKDIEDAETNEKYPQGRPGSFLNRLISHGNKKTEDEIAAAQAAADKSGQTTMVGSATTTSGRTT</sequence>
<feature type="compositionally biased region" description="Polar residues" evidence="1">
    <location>
        <begin position="82"/>
        <end position="99"/>
    </location>
</feature>
<protein>
    <submittedName>
        <fullName evidence="2">Uncharacterized protein</fullName>
    </submittedName>
</protein>
<dbReference type="EMBL" id="MU097813">
    <property type="protein sequence ID" value="KAF7845916.1"/>
    <property type="molecule type" value="Genomic_DNA"/>
</dbReference>